<dbReference type="GeneID" id="85325124"/>
<feature type="region of interest" description="Disordered" evidence="1">
    <location>
        <begin position="1"/>
        <end position="116"/>
    </location>
</feature>
<feature type="non-terminal residue" evidence="2">
    <location>
        <position position="1"/>
    </location>
</feature>
<keyword evidence="3" id="KW-1185">Reference proteome</keyword>
<feature type="compositionally biased region" description="Polar residues" evidence="1">
    <location>
        <begin position="43"/>
        <end position="79"/>
    </location>
</feature>
<evidence type="ECO:0000313" key="2">
    <source>
        <dbReference type="EMBL" id="KAK0716851.1"/>
    </source>
</evidence>
<feature type="compositionally biased region" description="Basic and acidic residues" evidence="1">
    <location>
        <begin position="105"/>
        <end position="116"/>
    </location>
</feature>
<comment type="caution">
    <text evidence="2">The sequence shown here is derived from an EMBL/GenBank/DDBJ whole genome shotgun (WGS) entry which is preliminary data.</text>
</comment>
<dbReference type="AlphaFoldDB" id="A0AA40AJ59"/>
<dbReference type="RefSeq" id="XP_060295644.1">
    <property type="nucleotide sequence ID" value="XM_060441854.1"/>
</dbReference>
<reference evidence="2" key="1">
    <citation type="submission" date="2023-06" db="EMBL/GenBank/DDBJ databases">
        <title>Genome-scale phylogeny and comparative genomics of the fungal order Sordariales.</title>
        <authorList>
            <consortium name="Lawrence Berkeley National Laboratory"/>
            <person name="Hensen N."/>
            <person name="Bonometti L."/>
            <person name="Westerberg I."/>
            <person name="Brannstrom I.O."/>
            <person name="Guillou S."/>
            <person name="Cros-Aarteil S."/>
            <person name="Calhoun S."/>
            <person name="Haridas S."/>
            <person name="Kuo A."/>
            <person name="Mondo S."/>
            <person name="Pangilinan J."/>
            <person name="Riley R."/>
            <person name="LaButti K."/>
            <person name="Andreopoulos B."/>
            <person name="Lipzen A."/>
            <person name="Chen C."/>
            <person name="Yanf M."/>
            <person name="Daum C."/>
            <person name="Ng V."/>
            <person name="Clum A."/>
            <person name="Steindorff A."/>
            <person name="Ohm R."/>
            <person name="Martin F."/>
            <person name="Silar P."/>
            <person name="Natvig D."/>
            <person name="Lalanne C."/>
            <person name="Gautier V."/>
            <person name="Ament-velasquez S.L."/>
            <person name="Kruys A."/>
            <person name="Hutchinson M.I."/>
            <person name="Powell A.J."/>
            <person name="Barry K."/>
            <person name="Miller A.N."/>
            <person name="Grigoriev I.V."/>
            <person name="Debuchy R."/>
            <person name="Gladieux P."/>
            <person name="Thoren M.H."/>
            <person name="Johannesson H."/>
        </authorList>
    </citation>
    <scope>NUCLEOTIDE SEQUENCE</scope>
    <source>
        <strain evidence="2">SMH2392-1A</strain>
    </source>
</reference>
<proteinExistence type="predicted"/>
<feature type="compositionally biased region" description="Low complexity" evidence="1">
    <location>
        <begin position="85"/>
        <end position="97"/>
    </location>
</feature>
<dbReference type="EMBL" id="JAUIRO010000004">
    <property type="protein sequence ID" value="KAK0716851.1"/>
    <property type="molecule type" value="Genomic_DNA"/>
</dbReference>
<gene>
    <name evidence="2" type="ORF">B0T26DRAFT_707486</name>
</gene>
<evidence type="ECO:0000256" key="1">
    <source>
        <dbReference type="SAM" id="MobiDB-lite"/>
    </source>
</evidence>
<feature type="compositionally biased region" description="Polar residues" evidence="1">
    <location>
        <begin position="1"/>
        <end position="25"/>
    </location>
</feature>
<sequence>RPSHTNAPTPRASQISRTGKASTSMPIRPDTFPLAAGAASCSREPTPSAATSPLHQSSASFAPTTAVTKPSAGSTTSASICPCFTNSTRRPSTRTSRLAQRRKHGPETTHQTDPHHWHGVEGCGIPHFLMHLPDYLVHVLCKPYASWIS</sequence>
<protein>
    <submittedName>
        <fullName evidence="2">Uncharacterized protein</fullName>
    </submittedName>
</protein>
<accession>A0AA40AJ59</accession>
<dbReference type="Proteomes" id="UP001172101">
    <property type="component" value="Unassembled WGS sequence"/>
</dbReference>
<name>A0AA40AJ59_9PEZI</name>
<evidence type="ECO:0000313" key="3">
    <source>
        <dbReference type="Proteomes" id="UP001172101"/>
    </source>
</evidence>
<organism evidence="2 3">
    <name type="scientific">Lasiosphaeria miniovina</name>
    <dbReference type="NCBI Taxonomy" id="1954250"/>
    <lineage>
        <taxon>Eukaryota</taxon>
        <taxon>Fungi</taxon>
        <taxon>Dikarya</taxon>
        <taxon>Ascomycota</taxon>
        <taxon>Pezizomycotina</taxon>
        <taxon>Sordariomycetes</taxon>
        <taxon>Sordariomycetidae</taxon>
        <taxon>Sordariales</taxon>
        <taxon>Lasiosphaeriaceae</taxon>
        <taxon>Lasiosphaeria</taxon>
    </lineage>
</organism>